<feature type="domain" description="ABC transmembrane type-1" evidence="12">
    <location>
        <begin position="885"/>
        <end position="1042"/>
    </location>
</feature>
<dbReference type="InterPro" id="IPR036640">
    <property type="entry name" value="ABC1_TM_sf"/>
</dbReference>
<evidence type="ECO:0000313" key="13">
    <source>
        <dbReference type="EMBL" id="TKY88084.1"/>
    </source>
</evidence>
<comment type="caution">
    <text evidence="13">The sequence shown here is derived from an EMBL/GenBank/DDBJ whole genome shotgun (WGS) entry which is preliminary data.</text>
</comment>
<evidence type="ECO:0000256" key="9">
    <source>
        <dbReference type="SAM" id="MobiDB-lite"/>
    </source>
</evidence>
<dbReference type="OrthoDB" id="6500128at2759"/>
<evidence type="ECO:0000256" key="7">
    <source>
        <dbReference type="ARBA" id="ARBA00023136"/>
    </source>
</evidence>
<accession>A0A4U7KU11</accession>
<keyword evidence="3 10" id="KW-0812">Transmembrane</keyword>
<feature type="transmembrane region" description="Helical" evidence="10">
    <location>
        <begin position="136"/>
        <end position="155"/>
    </location>
</feature>
<feature type="region of interest" description="Disordered" evidence="9">
    <location>
        <begin position="216"/>
        <end position="237"/>
    </location>
</feature>
<dbReference type="Gene3D" id="3.40.50.300">
    <property type="entry name" value="P-loop containing nucleotide triphosphate hydrolases"/>
    <property type="match status" value="2"/>
</dbReference>
<keyword evidence="6 10" id="KW-1133">Transmembrane helix</keyword>
<dbReference type="SUPFAM" id="SSF52540">
    <property type="entry name" value="P-loop containing nucleoside triphosphate hydrolases"/>
    <property type="match status" value="2"/>
</dbReference>
<dbReference type="PANTHER" id="PTHR24223">
    <property type="entry name" value="ATP-BINDING CASSETTE SUB-FAMILY C"/>
    <property type="match status" value="1"/>
</dbReference>
<dbReference type="Pfam" id="PF00005">
    <property type="entry name" value="ABC_tran"/>
    <property type="match status" value="2"/>
</dbReference>
<feature type="transmembrane region" description="Helical" evidence="10">
    <location>
        <begin position="70"/>
        <end position="87"/>
    </location>
</feature>
<dbReference type="GO" id="GO:0005524">
    <property type="term" value="F:ATP binding"/>
    <property type="evidence" value="ECO:0007669"/>
    <property type="project" value="UniProtKB-KW"/>
</dbReference>
<gene>
    <name evidence="13" type="ORF">EX895_003180</name>
</gene>
<name>A0A4U7KU11_9BASI</name>
<dbReference type="PROSITE" id="PS50893">
    <property type="entry name" value="ABC_TRANSPORTER_2"/>
    <property type="match status" value="2"/>
</dbReference>
<dbReference type="PROSITE" id="PS50929">
    <property type="entry name" value="ABC_TM1F"/>
    <property type="match status" value="2"/>
</dbReference>
<evidence type="ECO:0000256" key="2">
    <source>
        <dbReference type="ARBA" id="ARBA00022448"/>
    </source>
</evidence>
<feature type="transmembrane region" description="Helical" evidence="10">
    <location>
        <begin position="415"/>
        <end position="434"/>
    </location>
</feature>
<feature type="transmembrane region" description="Helical" evidence="10">
    <location>
        <begin position="924"/>
        <end position="946"/>
    </location>
</feature>
<dbReference type="Gene3D" id="1.20.1560.10">
    <property type="entry name" value="ABC transporter type 1, transmembrane domain"/>
    <property type="match status" value="2"/>
</dbReference>
<keyword evidence="8" id="KW-0325">Glycoprotein</keyword>
<feature type="transmembrane region" description="Helical" evidence="10">
    <location>
        <begin position="1087"/>
        <end position="1106"/>
    </location>
</feature>
<evidence type="ECO:0000256" key="5">
    <source>
        <dbReference type="ARBA" id="ARBA00022840"/>
    </source>
</evidence>
<dbReference type="GO" id="GO:0016887">
    <property type="term" value="F:ATP hydrolysis activity"/>
    <property type="evidence" value="ECO:0007669"/>
    <property type="project" value="InterPro"/>
</dbReference>
<dbReference type="InterPro" id="IPR044746">
    <property type="entry name" value="ABCC_6TM_D1"/>
</dbReference>
<feature type="domain" description="ABC transporter" evidence="11">
    <location>
        <begin position="611"/>
        <end position="834"/>
    </location>
</feature>
<dbReference type="InterPro" id="IPR003593">
    <property type="entry name" value="AAA+_ATPase"/>
</dbReference>
<dbReference type="InterPro" id="IPR044726">
    <property type="entry name" value="ABCC_6TM_D2"/>
</dbReference>
<dbReference type="PANTHER" id="PTHR24223:SF399">
    <property type="entry name" value="ABC TRANSPORTER ATNG"/>
    <property type="match status" value="1"/>
</dbReference>
<dbReference type="GO" id="GO:0016020">
    <property type="term" value="C:membrane"/>
    <property type="evidence" value="ECO:0007669"/>
    <property type="project" value="UniProtKB-SubCell"/>
</dbReference>
<dbReference type="SMART" id="SM00382">
    <property type="entry name" value="AAA"/>
    <property type="match status" value="2"/>
</dbReference>
<dbReference type="FunFam" id="3.40.50.300:FF:002979">
    <property type="entry name" value="Chromosome 16, whole genome shotgun sequence"/>
    <property type="match status" value="1"/>
</dbReference>
<feature type="domain" description="ABC transporter" evidence="11">
    <location>
        <begin position="1178"/>
        <end position="1412"/>
    </location>
</feature>
<dbReference type="InterPro" id="IPR027417">
    <property type="entry name" value="P-loop_NTPase"/>
</dbReference>
<evidence type="ECO:0000259" key="12">
    <source>
        <dbReference type="PROSITE" id="PS50929"/>
    </source>
</evidence>
<dbReference type="InterPro" id="IPR050173">
    <property type="entry name" value="ABC_transporter_C-like"/>
</dbReference>
<dbReference type="Pfam" id="PF00664">
    <property type="entry name" value="ABC_membrane"/>
    <property type="match status" value="2"/>
</dbReference>
<evidence type="ECO:0000256" key="8">
    <source>
        <dbReference type="ARBA" id="ARBA00023180"/>
    </source>
</evidence>
<keyword evidence="14" id="KW-1185">Reference proteome</keyword>
<evidence type="ECO:0000256" key="6">
    <source>
        <dbReference type="ARBA" id="ARBA00022989"/>
    </source>
</evidence>
<evidence type="ECO:0000256" key="3">
    <source>
        <dbReference type="ARBA" id="ARBA00022692"/>
    </source>
</evidence>
<feature type="transmembrane region" description="Helical" evidence="10">
    <location>
        <begin position="312"/>
        <end position="337"/>
    </location>
</feature>
<evidence type="ECO:0000256" key="1">
    <source>
        <dbReference type="ARBA" id="ARBA00004141"/>
    </source>
</evidence>
<dbReference type="GeneID" id="40726075"/>
<dbReference type="GO" id="GO:0140359">
    <property type="term" value="F:ABC-type transporter activity"/>
    <property type="evidence" value="ECO:0007669"/>
    <property type="project" value="InterPro"/>
</dbReference>
<evidence type="ECO:0000256" key="10">
    <source>
        <dbReference type="SAM" id="Phobius"/>
    </source>
</evidence>
<keyword evidence="4" id="KW-0547">Nucleotide-binding</keyword>
<evidence type="ECO:0000313" key="14">
    <source>
        <dbReference type="Proteomes" id="UP000306050"/>
    </source>
</evidence>
<feature type="transmembrane region" description="Helical" evidence="10">
    <location>
        <begin position="99"/>
        <end position="116"/>
    </location>
</feature>
<dbReference type="InterPro" id="IPR017871">
    <property type="entry name" value="ABC_transporter-like_CS"/>
</dbReference>
<evidence type="ECO:0000256" key="4">
    <source>
        <dbReference type="ARBA" id="ARBA00022741"/>
    </source>
</evidence>
<comment type="subcellular location">
    <subcellularLocation>
        <location evidence="1">Membrane</location>
        <topology evidence="1">Multi-pass membrane protein</topology>
    </subcellularLocation>
</comment>
<dbReference type="PROSITE" id="PS00211">
    <property type="entry name" value="ABC_TRANSPORTER_1"/>
    <property type="match status" value="1"/>
</dbReference>
<dbReference type="RefSeq" id="XP_029740069.1">
    <property type="nucleotide sequence ID" value="XM_029883778.1"/>
</dbReference>
<keyword evidence="2" id="KW-0813">Transport</keyword>
<dbReference type="InterPro" id="IPR003439">
    <property type="entry name" value="ABC_transporter-like_ATP-bd"/>
</dbReference>
<organism evidence="13 14">
    <name type="scientific">Sporisorium graminicola</name>
    <dbReference type="NCBI Taxonomy" id="280036"/>
    <lineage>
        <taxon>Eukaryota</taxon>
        <taxon>Fungi</taxon>
        <taxon>Dikarya</taxon>
        <taxon>Basidiomycota</taxon>
        <taxon>Ustilaginomycotina</taxon>
        <taxon>Ustilaginomycetes</taxon>
        <taxon>Ustilaginales</taxon>
        <taxon>Ustilaginaceae</taxon>
        <taxon>Sporisorium</taxon>
    </lineage>
</organism>
<dbReference type="SUPFAM" id="SSF90123">
    <property type="entry name" value="ABC transporter transmembrane region"/>
    <property type="match status" value="2"/>
</dbReference>
<dbReference type="CDD" id="cd03244">
    <property type="entry name" value="ABCC_MRP_domain2"/>
    <property type="match status" value="1"/>
</dbReference>
<proteinExistence type="predicted"/>
<sequence>MLSAAIFTINAVIGLVLIGILAAPSSSTLRHSLGNGTAVPSVLLPFLASLLAAPLSVIERKKTRGGSMLLPLWLLVSLLFNACRIRTLNAIPVVRHSSFFDIYLIAFACQALMLAVENAQVVRTDDVISSTNESRAGFLSRLLFIWVFPLLWTGFRRPLEMRDLDALKPDLQGQSLANEFIASWTGVSIKQQPQALESQRYSFDVKENSVEGSEAFPLEKLGSTSPDNPLSKPGPGPLYEGKSFPRRIVKRRLLTATFRAFPLAALAPVPWRLVLTACRLSQPFLVSTTLGFVQSYSDDAKKDVRSTAQPVAYGWGLVGAYGLVYLGVTLATGQYWYSISQLMTKVRGAYVEAIYRKGLDLHLRVARTSGGGKAANLMSVDSERVVQAVNMVHELWSGCITIVVGIYLLYARLGLVFLACMVAVAACFFLTPFASRGIGAKQGVWSARTDKRVNLTSSIISDIKGVKLSAYEQILHAKICKARTEELQARSSIMKQIIGVVVFTNCTGEMLGLCTFITLIVVDKLSGSSRFDLNTVLTTLPIFGMLQQPLFDLGQQYSALLQAWESMRRIEEFLSSEAKPDAQPAIDAGLAASAACAGGSNEIDEPVDFAAKFERAHLGWATETVLADVDLEIPAKSLTMICGKLGQGKSTLLQALLGECDLLQGQQQLPLLAQRVAYVSQDVWLQEQRTIRDNIVFATGEYDEDSYFQALRACALIEDIAGLELGDATMANALSGGQRQRVAVARAVYSRAETYIFDDITSALDAETAAHMWRSLMGQSGLLAGKTVIMATNAVHLLHHAQLVVRIDAGKISESGRYEELSIKGKDAISRTSIDSQRALAFADPIQDKVVEFNSPEEHEDILTGSVGWKNYATWFKAAGHARIALYVLCKVFWAASLSGQSYYLQAWAESQQRHAFREWGAWIAGYICLIPMSAIFLAVAFWLLCVKAAELAGNRLHADELKGVLSAPLSFFSQWSAGQMTNRFSQDLYNVDQTFVMALLNTTGNSLELLATMVAMMVAAPQLIVVAVVLIGAAWGIQRLYLGSSLATIRGLKREAFLLDLNTASLDQSQKPLYHLFAVRRWLQTWLLLLTTMINIALVALAVVLRHSSQAGLFGVALVQATGLGNSLNAVVICLTEVEIAGVALERVRELSQIKAEDVSPMGAGTRKSPGLVRGDIHFDKVTVSYGPDMEPAIKELSFQLAGGKRLGIVGRSGSGKSTSLLALFGMIEIRSGTIRIDDEDIKQKARCDLRSQMSIVPQNPLVLAATIRENLDPEGTCSDHELWDALQKCELTSFVKKQANELEELLLTGDTFISTGQKQLLALARALLRKRKILVLDEATSAMDVETDQAVQSVLSSQFAECTVIAVAHRIATVMDFDQIICMSSGRAVEMGSPKELLQRRGEFWALACEQKCV</sequence>
<dbReference type="Proteomes" id="UP000306050">
    <property type="component" value="Chromosome SGRAM_19"/>
</dbReference>
<keyword evidence="5" id="KW-0067">ATP-binding</keyword>
<dbReference type="InterPro" id="IPR011527">
    <property type="entry name" value="ABC1_TM_dom"/>
</dbReference>
<feature type="transmembrane region" description="Helical" evidence="10">
    <location>
        <begin position="388"/>
        <end position="409"/>
    </location>
</feature>
<feature type="transmembrane region" description="Helical" evidence="10">
    <location>
        <begin position="37"/>
        <end position="58"/>
    </location>
</feature>
<dbReference type="FunFam" id="1.20.1560.10:FF:000055">
    <property type="entry name" value="ABC multidrug transporter (Eurofung)"/>
    <property type="match status" value="1"/>
</dbReference>
<feature type="transmembrane region" description="Helical" evidence="10">
    <location>
        <begin position="6"/>
        <end position="25"/>
    </location>
</feature>
<feature type="domain" description="ABC transmembrane type-1" evidence="12">
    <location>
        <begin position="273"/>
        <end position="562"/>
    </location>
</feature>
<reference evidence="13 14" key="1">
    <citation type="submission" date="2019-05" db="EMBL/GenBank/DDBJ databases">
        <title>Sporisorium graminicola CBS 10092 draft sequencing and annotation.</title>
        <authorList>
            <person name="Solano-Gonzalez S."/>
            <person name="Caddick M.X."/>
            <person name="Darby A."/>
        </authorList>
    </citation>
    <scope>NUCLEOTIDE SEQUENCE [LARGE SCALE GENOMIC DNA]</scope>
    <source>
        <strain evidence="13 14">CBS 10092</strain>
    </source>
</reference>
<dbReference type="EMBL" id="SRRM01000011">
    <property type="protein sequence ID" value="TKY88084.1"/>
    <property type="molecule type" value="Genomic_DNA"/>
</dbReference>
<dbReference type="KEGG" id="sgra:EX895_003180"/>
<keyword evidence="7 10" id="KW-0472">Membrane</keyword>
<dbReference type="FunFam" id="3.40.50.300:FF:000838">
    <property type="entry name" value="ABC multidrug transporter (Eurofung)"/>
    <property type="match status" value="1"/>
</dbReference>
<dbReference type="CDD" id="cd18579">
    <property type="entry name" value="ABC_6TM_ABCC_D1"/>
    <property type="match status" value="1"/>
</dbReference>
<evidence type="ECO:0000259" key="11">
    <source>
        <dbReference type="PROSITE" id="PS50893"/>
    </source>
</evidence>
<evidence type="ECO:0008006" key="15">
    <source>
        <dbReference type="Google" id="ProtNLM"/>
    </source>
</evidence>
<dbReference type="CDD" id="cd18580">
    <property type="entry name" value="ABC_6TM_ABCC_D2"/>
    <property type="match status" value="1"/>
</dbReference>
<protein>
    <recommendedName>
        <fullName evidence="15">ABC transporter</fullName>
    </recommendedName>
</protein>
<feature type="transmembrane region" description="Helical" evidence="10">
    <location>
        <begin position="1010"/>
        <end position="1038"/>
    </location>
</feature>